<name>A0A0F9JYJ8_9ZZZZ</name>
<comment type="caution">
    <text evidence="1">The sequence shown here is derived from an EMBL/GenBank/DDBJ whole genome shotgun (WGS) entry which is preliminary data.</text>
</comment>
<dbReference type="AlphaFoldDB" id="A0A0F9JYJ8"/>
<dbReference type="EMBL" id="LAZR01009081">
    <property type="protein sequence ID" value="KKM74788.1"/>
    <property type="molecule type" value="Genomic_DNA"/>
</dbReference>
<accession>A0A0F9JYJ8</accession>
<organism evidence="1">
    <name type="scientific">marine sediment metagenome</name>
    <dbReference type="NCBI Taxonomy" id="412755"/>
    <lineage>
        <taxon>unclassified sequences</taxon>
        <taxon>metagenomes</taxon>
        <taxon>ecological metagenomes</taxon>
    </lineage>
</organism>
<reference evidence="1" key="1">
    <citation type="journal article" date="2015" name="Nature">
        <title>Complex archaea that bridge the gap between prokaryotes and eukaryotes.</title>
        <authorList>
            <person name="Spang A."/>
            <person name="Saw J.H."/>
            <person name="Jorgensen S.L."/>
            <person name="Zaremba-Niedzwiedzka K."/>
            <person name="Martijn J."/>
            <person name="Lind A.E."/>
            <person name="van Eijk R."/>
            <person name="Schleper C."/>
            <person name="Guy L."/>
            <person name="Ettema T.J."/>
        </authorList>
    </citation>
    <scope>NUCLEOTIDE SEQUENCE</scope>
</reference>
<sequence length="78" mass="9381">MIGGILFPPDTIYMIRRKDLLNPYFFLYDYLEAEKQKLDAVLWTPNKFKAREFYSEESVETFFCDKLSNRPCEIIMVK</sequence>
<proteinExistence type="predicted"/>
<gene>
    <name evidence="1" type="ORF">LCGC14_1396720</name>
</gene>
<evidence type="ECO:0000313" key="1">
    <source>
        <dbReference type="EMBL" id="KKM74788.1"/>
    </source>
</evidence>
<protein>
    <submittedName>
        <fullName evidence="1">Uncharacterized protein</fullName>
    </submittedName>
</protein>